<gene>
    <name evidence="1" type="ORF">ONE63_008198</name>
</gene>
<proteinExistence type="predicted"/>
<evidence type="ECO:0000313" key="1">
    <source>
        <dbReference type="EMBL" id="KAJ1526612.1"/>
    </source>
</evidence>
<keyword evidence="2" id="KW-1185">Reference proteome</keyword>
<sequence length="304" mass="34033">MSCWREFCIMFTLDNDCGDGDEGDEISDDTGTAVPSSEMKRSRAVTPNKTVLFSLSPVTQSPAAKVRRAGDLTPGSKLVVEALMSLPQTFPSDNLQLAQHHPKVSYLLFYSHFGHTFVYAISKLILCDCGFRSLSQPHLTHREDWAVRASVQKEEAKKSARKELTRMLDFSDFSDLGVSPTNYTDRNNNSLNNSFEIADSVPDHSGIFPLNSGGNEFDVSIVADNSSVAAPENAKSSPNNRFVNESEMHTDICDACGSSLKYKLWLRMNIEIEIRIIEIFMVRSIGEPQYGTSEHRIVQKVFWY</sequence>
<dbReference type="EMBL" id="JAPTSV010000006">
    <property type="protein sequence ID" value="KAJ1526612.1"/>
    <property type="molecule type" value="Genomic_DNA"/>
</dbReference>
<dbReference type="Proteomes" id="UP001075354">
    <property type="component" value="Chromosome 6"/>
</dbReference>
<dbReference type="AlphaFoldDB" id="A0AAV7XSA0"/>
<protein>
    <submittedName>
        <fullName evidence="1">Uncharacterized protein</fullName>
    </submittedName>
</protein>
<accession>A0AAV7XSA0</accession>
<comment type="caution">
    <text evidence="1">The sequence shown here is derived from an EMBL/GenBank/DDBJ whole genome shotgun (WGS) entry which is preliminary data.</text>
</comment>
<reference evidence="1" key="1">
    <citation type="submission" date="2022-12" db="EMBL/GenBank/DDBJ databases">
        <title>Chromosome-level genome assembly of the bean flower thrips Megalurothrips usitatus.</title>
        <authorList>
            <person name="Ma L."/>
            <person name="Liu Q."/>
            <person name="Li H."/>
            <person name="Cai W."/>
        </authorList>
    </citation>
    <scope>NUCLEOTIDE SEQUENCE</scope>
    <source>
        <strain evidence="1">Cailab_2022a</strain>
    </source>
</reference>
<organism evidence="1 2">
    <name type="scientific">Megalurothrips usitatus</name>
    <name type="common">bean blossom thrips</name>
    <dbReference type="NCBI Taxonomy" id="439358"/>
    <lineage>
        <taxon>Eukaryota</taxon>
        <taxon>Metazoa</taxon>
        <taxon>Ecdysozoa</taxon>
        <taxon>Arthropoda</taxon>
        <taxon>Hexapoda</taxon>
        <taxon>Insecta</taxon>
        <taxon>Pterygota</taxon>
        <taxon>Neoptera</taxon>
        <taxon>Paraneoptera</taxon>
        <taxon>Thysanoptera</taxon>
        <taxon>Terebrantia</taxon>
        <taxon>Thripoidea</taxon>
        <taxon>Thripidae</taxon>
        <taxon>Megalurothrips</taxon>
    </lineage>
</organism>
<evidence type="ECO:0000313" key="2">
    <source>
        <dbReference type="Proteomes" id="UP001075354"/>
    </source>
</evidence>
<name>A0AAV7XSA0_9NEOP</name>